<sequence length="203" mass="22734">MSEHYFSQKPQSKSSPKKWNYQLRGKVYTFASDVGVFSKDEVDFGSRLLIEQFRAPEIAGDFLDLGCGYGPVGIALADHFQDRMVMMVDVNERALSLAKQNAEHNQVENVEIAESDGLSNTGNRKFAAVITNPPIRAGKKVVHRMFEDSRDALMENGELWVVIQKKQGAPSAKEKLKELFGNAEVSARDKGYFILKATKYLTP</sequence>
<dbReference type="InterPro" id="IPR029063">
    <property type="entry name" value="SAM-dependent_MTases_sf"/>
</dbReference>
<evidence type="ECO:0000259" key="3">
    <source>
        <dbReference type="Pfam" id="PF05175"/>
    </source>
</evidence>
<accession>A0A265N5W5</accession>
<proteinExistence type="predicted"/>
<keyword evidence="2 4" id="KW-0808">Transferase</keyword>
<dbReference type="CDD" id="cd02440">
    <property type="entry name" value="AdoMet_MTases"/>
    <property type="match status" value="1"/>
</dbReference>
<reference evidence="4 5" key="1">
    <citation type="submission" date="2017-08" db="EMBL/GenBank/DDBJ databases">
        <title>Virgibacillus indicus sp. nov. and Virgibacillus profoundi sp. nov, two moderately halophilic bacteria isolated from marine sediment by using the Microfluidic Streak Plate.</title>
        <authorList>
            <person name="Xu B."/>
            <person name="Hu B."/>
            <person name="Wang J."/>
            <person name="Zhu Y."/>
            <person name="Huang L."/>
            <person name="Du W."/>
            <person name="Huang Y."/>
        </authorList>
    </citation>
    <scope>NUCLEOTIDE SEQUENCE [LARGE SCALE GENOMIC DNA]</scope>
    <source>
        <strain evidence="4 5">IO3-P2-C2</strain>
    </source>
</reference>
<dbReference type="OrthoDB" id="9764961at2"/>
<evidence type="ECO:0000256" key="2">
    <source>
        <dbReference type="ARBA" id="ARBA00022679"/>
    </source>
</evidence>
<organism evidence="4 5">
    <name type="scientific">Virgibacillus indicus</name>
    <dbReference type="NCBI Taxonomy" id="2024554"/>
    <lineage>
        <taxon>Bacteria</taxon>
        <taxon>Bacillati</taxon>
        <taxon>Bacillota</taxon>
        <taxon>Bacilli</taxon>
        <taxon>Bacillales</taxon>
        <taxon>Bacillaceae</taxon>
        <taxon>Virgibacillus</taxon>
    </lineage>
</organism>
<dbReference type="PANTHER" id="PTHR47816">
    <property type="entry name" value="RIBOSOMAL RNA SMALL SUBUNIT METHYLTRANSFERASE C"/>
    <property type="match status" value="1"/>
</dbReference>
<keyword evidence="1 4" id="KW-0489">Methyltransferase</keyword>
<dbReference type="GO" id="GO:0032259">
    <property type="term" value="P:methylation"/>
    <property type="evidence" value="ECO:0007669"/>
    <property type="project" value="UniProtKB-KW"/>
</dbReference>
<dbReference type="Gene3D" id="3.40.50.150">
    <property type="entry name" value="Vaccinia Virus protein VP39"/>
    <property type="match status" value="1"/>
</dbReference>
<dbReference type="AlphaFoldDB" id="A0A265N5W5"/>
<dbReference type="PANTHER" id="PTHR47816:SF4">
    <property type="entry name" value="RIBOSOMAL RNA SMALL SUBUNIT METHYLTRANSFERASE C"/>
    <property type="match status" value="1"/>
</dbReference>
<dbReference type="GO" id="GO:0008757">
    <property type="term" value="F:S-adenosylmethionine-dependent methyltransferase activity"/>
    <property type="evidence" value="ECO:0007669"/>
    <property type="project" value="InterPro"/>
</dbReference>
<protein>
    <submittedName>
        <fullName evidence="4">16S rRNA methyltransferase</fullName>
    </submittedName>
</protein>
<evidence type="ECO:0000256" key="1">
    <source>
        <dbReference type="ARBA" id="ARBA00022603"/>
    </source>
</evidence>
<dbReference type="InterPro" id="IPR007848">
    <property type="entry name" value="Small_mtfrase_dom"/>
</dbReference>
<keyword evidence="5" id="KW-1185">Reference proteome</keyword>
<name>A0A265N5W5_9BACI</name>
<gene>
    <name evidence="4" type="ORF">CIL03_17615</name>
</gene>
<evidence type="ECO:0000313" key="5">
    <source>
        <dbReference type="Proteomes" id="UP000216498"/>
    </source>
</evidence>
<dbReference type="Proteomes" id="UP000216498">
    <property type="component" value="Unassembled WGS sequence"/>
</dbReference>
<dbReference type="RefSeq" id="WP_094887195.1">
    <property type="nucleotide sequence ID" value="NZ_NPMS01000012.1"/>
</dbReference>
<feature type="domain" description="Methyltransferase small" evidence="3">
    <location>
        <begin position="28"/>
        <end position="196"/>
    </location>
</feature>
<comment type="caution">
    <text evidence="4">The sequence shown here is derived from an EMBL/GenBank/DDBJ whole genome shotgun (WGS) entry which is preliminary data.</text>
</comment>
<dbReference type="InterPro" id="IPR046977">
    <property type="entry name" value="RsmC/RlmG"/>
</dbReference>
<dbReference type="Pfam" id="PF05175">
    <property type="entry name" value="MTS"/>
    <property type="match status" value="1"/>
</dbReference>
<dbReference type="SUPFAM" id="SSF53335">
    <property type="entry name" value="S-adenosyl-L-methionine-dependent methyltransferases"/>
    <property type="match status" value="1"/>
</dbReference>
<evidence type="ECO:0000313" key="4">
    <source>
        <dbReference type="EMBL" id="OZU87237.1"/>
    </source>
</evidence>
<dbReference type="EMBL" id="NPMS01000012">
    <property type="protein sequence ID" value="OZU87237.1"/>
    <property type="molecule type" value="Genomic_DNA"/>
</dbReference>